<dbReference type="EMBL" id="CM044702">
    <property type="protein sequence ID" value="KAI5676283.1"/>
    <property type="molecule type" value="Genomic_DNA"/>
</dbReference>
<proteinExistence type="predicted"/>
<evidence type="ECO:0000313" key="2">
    <source>
        <dbReference type="Proteomes" id="UP001060085"/>
    </source>
</evidence>
<evidence type="ECO:0000313" key="1">
    <source>
        <dbReference type="EMBL" id="KAI5676283.1"/>
    </source>
</evidence>
<dbReference type="Proteomes" id="UP001060085">
    <property type="component" value="Linkage Group LG02"/>
</dbReference>
<protein>
    <submittedName>
        <fullName evidence="1">Uncharacterized protein</fullName>
    </submittedName>
</protein>
<accession>A0ACC0BUD5</accession>
<reference evidence="2" key="1">
    <citation type="journal article" date="2023" name="Nat. Plants">
        <title>Single-cell RNA sequencing provides a high-resolution roadmap for understanding the multicellular compartmentation of specialized metabolism.</title>
        <authorList>
            <person name="Sun S."/>
            <person name="Shen X."/>
            <person name="Li Y."/>
            <person name="Li Y."/>
            <person name="Wang S."/>
            <person name="Li R."/>
            <person name="Zhang H."/>
            <person name="Shen G."/>
            <person name="Guo B."/>
            <person name="Wei J."/>
            <person name="Xu J."/>
            <person name="St-Pierre B."/>
            <person name="Chen S."/>
            <person name="Sun C."/>
        </authorList>
    </citation>
    <scope>NUCLEOTIDE SEQUENCE [LARGE SCALE GENOMIC DNA]</scope>
</reference>
<gene>
    <name evidence="1" type="ORF">M9H77_07233</name>
</gene>
<comment type="caution">
    <text evidence="1">The sequence shown here is derived from an EMBL/GenBank/DDBJ whole genome shotgun (WGS) entry which is preliminary data.</text>
</comment>
<name>A0ACC0BUD5_CATRO</name>
<keyword evidence="2" id="KW-1185">Reference proteome</keyword>
<sequence length="231" mass="26576">MYYTRLESHTYHHKERYISDPRYYFEVSDDYVKNKLKMVLFPFLHKGHWMRTTERVGSEFSYKPPLYDINAPDLYIPMMAFATYLLLAGFFLGINGKFGPEALGLQCTTALLCWLLQVLLLEATLHSLGGGDVPVLDVVAYGGYTFIAACVIVLARIFWDCIFLVITLWESFCMGVLLVKTMKRILMTEVRIVETDSTKRNYLLLFIAISQIPLLFWLGSICTKTDGDFDL</sequence>
<organism evidence="1 2">
    <name type="scientific">Catharanthus roseus</name>
    <name type="common">Madagascar periwinkle</name>
    <name type="synonym">Vinca rosea</name>
    <dbReference type="NCBI Taxonomy" id="4058"/>
    <lineage>
        <taxon>Eukaryota</taxon>
        <taxon>Viridiplantae</taxon>
        <taxon>Streptophyta</taxon>
        <taxon>Embryophyta</taxon>
        <taxon>Tracheophyta</taxon>
        <taxon>Spermatophyta</taxon>
        <taxon>Magnoliopsida</taxon>
        <taxon>eudicotyledons</taxon>
        <taxon>Gunneridae</taxon>
        <taxon>Pentapetalae</taxon>
        <taxon>asterids</taxon>
        <taxon>lamiids</taxon>
        <taxon>Gentianales</taxon>
        <taxon>Apocynaceae</taxon>
        <taxon>Rauvolfioideae</taxon>
        <taxon>Vinceae</taxon>
        <taxon>Catharanthinae</taxon>
        <taxon>Catharanthus</taxon>
    </lineage>
</organism>